<organism evidence="3 4">
    <name type="scientific">Perkinsus olseni</name>
    <name type="common">Perkinsus atlanticus</name>
    <dbReference type="NCBI Taxonomy" id="32597"/>
    <lineage>
        <taxon>Eukaryota</taxon>
        <taxon>Sar</taxon>
        <taxon>Alveolata</taxon>
        <taxon>Perkinsozoa</taxon>
        <taxon>Perkinsea</taxon>
        <taxon>Perkinsida</taxon>
        <taxon>Perkinsidae</taxon>
        <taxon>Perkinsus</taxon>
    </lineage>
</organism>
<dbReference type="Proteomes" id="UP000541610">
    <property type="component" value="Unassembled WGS sequence"/>
</dbReference>
<evidence type="ECO:0000256" key="1">
    <source>
        <dbReference type="SAM" id="MobiDB-lite"/>
    </source>
</evidence>
<dbReference type="Pfam" id="PF08373">
    <property type="entry name" value="RAP"/>
    <property type="match status" value="1"/>
</dbReference>
<comment type="caution">
    <text evidence="3">The sequence shown here is derived from an EMBL/GenBank/DDBJ whole genome shotgun (WGS) entry which is preliminary data.</text>
</comment>
<dbReference type="InterPro" id="IPR013584">
    <property type="entry name" value="RAP"/>
</dbReference>
<accession>A0A7J6NEA3</accession>
<name>A0A7J6NEA3_PEROL</name>
<feature type="region of interest" description="Disordered" evidence="1">
    <location>
        <begin position="134"/>
        <end position="162"/>
    </location>
</feature>
<dbReference type="EMBL" id="JABANP010000455">
    <property type="protein sequence ID" value="KAF4682139.1"/>
    <property type="molecule type" value="Genomic_DNA"/>
</dbReference>
<proteinExistence type="predicted"/>
<evidence type="ECO:0000313" key="3">
    <source>
        <dbReference type="EMBL" id="KAF4682139.1"/>
    </source>
</evidence>
<gene>
    <name evidence="3" type="ORF">FOZ60_011018</name>
</gene>
<feature type="domain" description="RAP" evidence="2">
    <location>
        <begin position="572"/>
        <end position="600"/>
    </location>
</feature>
<sequence>AVENGDWIEYEENQGSAKYRRLSDKEKKDRERALQARSRLAELLAPGGNVAIIGRLGRVVAGQSRAFGKKAKKGQQQQEEEAVPMKAITIGLPLRLPSNTLPCIAYDMSEGVTSSTEAAPSCYFPLRQLPSRPAAPPPVPKYAVDGSKLDSRTATGGGSRSPKEIGVVMAEAVSEATLKQVLSEAAEGKTDDDLFRALTTANADGPVSLRSSPVTPSTAIAILEACAIKRVRSFPDLARISAILLRPGNPRMTVDEATSLLRLYTFMGSINEPLALACANSVIPLLPQMSWHDIAAVARDMARHRARPHTFFDIILTRVAAEIAEIDSKDIFSLWHTMCYLRLPYPEEDRGRLADEVVKRARERTADLEDIIDAAYACSMMSLHALKEGGYQHRTLRPLVEQIIACLEAGGIGDSWFVEHRAAHRRLLLVRAHLRYCLREDLYVPLSDNAKMALRRVHRIDVEADRAVEKYPEDAHPLRLPKSITQLSLILRKLKVAHFVRARRGPFTFDILERDRRLIWECNNFDRYYGSMWRGVAQWDFFFPSVRPDRRTPSCVMLEGSIIHRSSFDKLATRRLEERILKAMGYRIVQVPFWHWRRVTLKSRRIDMIRMSRFIALRDFRERHMAQGDADQYSDPTKFNARECALDSNSFQYIGENFFKAQKPSKAWMLSGAGLKLQKLPTRITL</sequence>
<protein>
    <recommendedName>
        <fullName evidence="2">RAP domain-containing protein</fullName>
    </recommendedName>
</protein>
<reference evidence="3 4" key="1">
    <citation type="submission" date="2020-04" db="EMBL/GenBank/DDBJ databases">
        <title>Perkinsus olseni comparative genomics.</title>
        <authorList>
            <person name="Bogema D.R."/>
        </authorList>
    </citation>
    <scope>NUCLEOTIDE SEQUENCE [LARGE SCALE GENOMIC DNA]</scope>
    <source>
        <strain evidence="3">00978-12</strain>
    </source>
</reference>
<evidence type="ECO:0000313" key="4">
    <source>
        <dbReference type="Proteomes" id="UP000541610"/>
    </source>
</evidence>
<dbReference type="OrthoDB" id="443345at2759"/>
<evidence type="ECO:0000259" key="2">
    <source>
        <dbReference type="Pfam" id="PF08373"/>
    </source>
</evidence>
<feature type="non-terminal residue" evidence="3">
    <location>
        <position position="686"/>
    </location>
</feature>
<dbReference type="AlphaFoldDB" id="A0A7J6NEA3"/>